<dbReference type="RefSeq" id="XP_016762977.1">
    <property type="nucleotide sequence ID" value="XM_016907623.1"/>
</dbReference>
<proteinExistence type="predicted"/>
<gene>
    <name evidence="2" type="ORF">SEPMUDRAFT_155467</name>
</gene>
<dbReference type="OrthoDB" id="3637692at2759"/>
<accession>M3C3M3</accession>
<evidence type="ECO:0000313" key="2">
    <source>
        <dbReference type="EMBL" id="EMF14856.1"/>
    </source>
</evidence>
<dbReference type="AlphaFoldDB" id="M3C3M3"/>
<evidence type="ECO:0000256" key="1">
    <source>
        <dbReference type="SAM" id="MobiDB-lite"/>
    </source>
</evidence>
<protein>
    <submittedName>
        <fullName evidence="2">Uncharacterized protein</fullName>
    </submittedName>
</protein>
<feature type="compositionally biased region" description="Polar residues" evidence="1">
    <location>
        <begin position="125"/>
        <end position="146"/>
    </location>
</feature>
<dbReference type="Proteomes" id="UP000016931">
    <property type="component" value="Unassembled WGS sequence"/>
</dbReference>
<reference evidence="2 3" key="1">
    <citation type="journal article" date="2012" name="PLoS Pathog.">
        <title>Diverse lifestyles and strategies of plant pathogenesis encoded in the genomes of eighteen Dothideomycetes fungi.</title>
        <authorList>
            <person name="Ohm R.A."/>
            <person name="Feau N."/>
            <person name="Henrissat B."/>
            <person name="Schoch C.L."/>
            <person name="Horwitz B.A."/>
            <person name="Barry K.W."/>
            <person name="Condon B.J."/>
            <person name="Copeland A.C."/>
            <person name="Dhillon B."/>
            <person name="Glaser F."/>
            <person name="Hesse C.N."/>
            <person name="Kosti I."/>
            <person name="LaButti K."/>
            <person name="Lindquist E.A."/>
            <person name="Lucas S."/>
            <person name="Salamov A.A."/>
            <person name="Bradshaw R.E."/>
            <person name="Ciuffetti L."/>
            <person name="Hamelin R.C."/>
            <person name="Kema G.H.J."/>
            <person name="Lawrence C."/>
            <person name="Scott J.A."/>
            <person name="Spatafora J.W."/>
            <person name="Turgeon B.G."/>
            <person name="de Wit P.J.G.M."/>
            <person name="Zhong S."/>
            <person name="Goodwin S.B."/>
            <person name="Grigoriev I.V."/>
        </authorList>
    </citation>
    <scope>NUCLEOTIDE SEQUENCE [LARGE SCALE GENOMIC DNA]</scope>
    <source>
        <strain evidence="2 3">SO2202</strain>
    </source>
</reference>
<organism evidence="2 3">
    <name type="scientific">Sphaerulina musiva (strain SO2202)</name>
    <name type="common">Poplar stem canker fungus</name>
    <name type="synonym">Septoria musiva</name>
    <dbReference type="NCBI Taxonomy" id="692275"/>
    <lineage>
        <taxon>Eukaryota</taxon>
        <taxon>Fungi</taxon>
        <taxon>Dikarya</taxon>
        <taxon>Ascomycota</taxon>
        <taxon>Pezizomycotina</taxon>
        <taxon>Dothideomycetes</taxon>
        <taxon>Dothideomycetidae</taxon>
        <taxon>Mycosphaerellales</taxon>
        <taxon>Mycosphaerellaceae</taxon>
        <taxon>Sphaerulina</taxon>
    </lineage>
</organism>
<feature type="region of interest" description="Disordered" evidence="1">
    <location>
        <begin position="125"/>
        <end position="157"/>
    </location>
</feature>
<evidence type="ECO:0000313" key="3">
    <source>
        <dbReference type="Proteomes" id="UP000016931"/>
    </source>
</evidence>
<dbReference type="EMBL" id="KB456262">
    <property type="protein sequence ID" value="EMF14856.1"/>
    <property type="molecule type" value="Genomic_DNA"/>
</dbReference>
<dbReference type="HOGENOM" id="CLU_1332673_0_0_1"/>
<sequence>MDHNSSSGSSKMKEYLCPHCGGNFRSGPGLCSHEKARLAKDGVCGDSRRGDWTSSQPESTECPYCEFACNSRAGLASHERARRNNGGYCKESRLRSSGSQIWLSAPRDPTRHDTPIAQMPTTVETPRTTKLRSNPPSTLEKNTSPLDITDVPPGQEGMWKVNPATGKRILSSISGLPMLDPKSRDYVANEARKYTPWMLNSNGKLL</sequence>
<dbReference type="GeneID" id="27904760"/>
<name>M3C3M3_SPHMS</name>
<keyword evidence="3" id="KW-1185">Reference proteome</keyword>